<proteinExistence type="predicted"/>
<accession>A0A1H0CTZ4</accession>
<dbReference type="SUPFAM" id="SSF52091">
    <property type="entry name" value="SpoIIaa-like"/>
    <property type="match status" value="1"/>
</dbReference>
<dbReference type="Gene3D" id="3.30.750.24">
    <property type="entry name" value="STAS domain"/>
    <property type="match status" value="1"/>
</dbReference>
<dbReference type="AlphaFoldDB" id="A0A1H0CTZ4"/>
<dbReference type="RefSeq" id="WP_090668235.1">
    <property type="nucleotide sequence ID" value="NZ_FNIT01000001.1"/>
</dbReference>
<protein>
    <submittedName>
        <fullName evidence="2">STAS domain-containing protein</fullName>
    </submittedName>
</protein>
<evidence type="ECO:0000313" key="2">
    <source>
        <dbReference type="EMBL" id="SDN61356.1"/>
    </source>
</evidence>
<dbReference type="STRING" id="1166073.SAMN05192530_101463"/>
<dbReference type="Pfam" id="PF13466">
    <property type="entry name" value="STAS_2"/>
    <property type="match status" value="1"/>
</dbReference>
<dbReference type="InterPro" id="IPR058548">
    <property type="entry name" value="MlaB-like_STAS"/>
</dbReference>
<organism evidence="2 3">
    <name type="scientific">Aureimonas jatrophae</name>
    <dbReference type="NCBI Taxonomy" id="1166073"/>
    <lineage>
        <taxon>Bacteria</taxon>
        <taxon>Pseudomonadati</taxon>
        <taxon>Pseudomonadota</taxon>
        <taxon>Alphaproteobacteria</taxon>
        <taxon>Hyphomicrobiales</taxon>
        <taxon>Aurantimonadaceae</taxon>
        <taxon>Aureimonas</taxon>
    </lineage>
</organism>
<name>A0A1H0CTZ4_9HYPH</name>
<feature type="domain" description="MlaB-like STAS" evidence="1">
    <location>
        <begin position="7"/>
        <end position="83"/>
    </location>
</feature>
<dbReference type="OrthoDB" id="7908545at2"/>
<evidence type="ECO:0000313" key="3">
    <source>
        <dbReference type="Proteomes" id="UP000198793"/>
    </source>
</evidence>
<keyword evidence="3" id="KW-1185">Reference proteome</keyword>
<dbReference type="InterPro" id="IPR036513">
    <property type="entry name" value="STAS_dom_sf"/>
</dbReference>
<dbReference type="EMBL" id="FNIT01000001">
    <property type="protein sequence ID" value="SDN61356.1"/>
    <property type="molecule type" value="Genomic_DNA"/>
</dbReference>
<dbReference type="Proteomes" id="UP000198793">
    <property type="component" value="Unassembled WGS sequence"/>
</dbReference>
<evidence type="ECO:0000259" key="1">
    <source>
        <dbReference type="Pfam" id="PF13466"/>
    </source>
</evidence>
<sequence>MSSPSVLTLHGAHDLSTSVATHAAMLEASAAGSLRLDLSGVESADVSFVQLVLALRAGLEARGDTLECLTSPAVVEAFSRCGADLPAN</sequence>
<gene>
    <name evidence="2" type="ORF">SAMN05192530_101463</name>
</gene>
<reference evidence="2 3" key="1">
    <citation type="submission" date="2016-10" db="EMBL/GenBank/DDBJ databases">
        <authorList>
            <person name="de Groot N.N."/>
        </authorList>
    </citation>
    <scope>NUCLEOTIDE SEQUENCE [LARGE SCALE GENOMIC DNA]</scope>
    <source>
        <strain evidence="3">L7-484,KACC 16230,DSM 25025</strain>
    </source>
</reference>